<dbReference type="EMBL" id="OU892278">
    <property type="protein sequence ID" value="CAG9765005.1"/>
    <property type="molecule type" value="Genomic_DNA"/>
</dbReference>
<evidence type="ECO:0000313" key="2">
    <source>
        <dbReference type="Proteomes" id="UP001152799"/>
    </source>
</evidence>
<sequence length="115" mass="13277">MGLEELWILFGSRKNRRYIAAHDFANVSTDKCMGFRGFYAYTRCDSVSFLSGRGKKGAWKTWMTCESATKAFKFTSLPNDHIPCHIQALLEEFTSKLYSATSEHRKVDQLRKQLI</sequence>
<proteinExistence type="predicted"/>
<reference evidence="1" key="1">
    <citation type="submission" date="2022-01" db="EMBL/GenBank/DDBJ databases">
        <authorList>
            <person name="King R."/>
        </authorList>
    </citation>
    <scope>NUCLEOTIDE SEQUENCE</scope>
</reference>
<dbReference type="OrthoDB" id="5949854at2759"/>
<dbReference type="Proteomes" id="UP001152799">
    <property type="component" value="Chromosome 2"/>
</dbReference>
<name>A0A9N9MMU1_9CUCU</name>
<organism evidence="1 2">
    <name type="scientific">Ceutorhynchus assimilis</name>
    <name type="common">cabbage seed weevil</name>
    <dbReference type="NCBI Taxonomy" id="467358"/>
    <lineage>
        <taxon>Eukaryota</taxon>
        <taxon>Metazoa</taxon>
        <taxon>Ecdysozoa</taxon>
        <taxon>Arthropoda</taxon>
        <taxon>Hexapoda</taxon>
        <taxon>Insecta</taxon>
        <taxon>Pterygota</taxon>
        <taxon>Neoptera</taxon>
        <taxon>Endopterygota</taxon>
        <taxon>Coleoptera</taxon>
        <taxon>Polyphaga</taxon>
        <taxon>Cucujiformia</taxon>
        <taxon>Curculionidae</taxon>
        <taxon>Ceutorhynchinae</taxon>
        <taxon>Ceutorhynchus</taxon>
    </lineage>
</organism>
<protein>
    <submittedName>
        <fullName evidence="1">Uncharacterized protein</fullName>
    </submittedName>
</protein>
<evidence type="ECO:0000313" key="1">
    <source>
        <dbReference type="EMBL" id="CAG9765005.1"/>
    </source>
</evidence>
<dbReference type="AlphaFoldDB" id="A0A9N9MMU1"/>
<gene>
    <name evidence="1" type="ORF">CEUTPL_LOCUS5625</name>
</gene>
<accession>A0A9N9MMU1</accession>
<keyword evidence="2" id="KW-1185">Reference proteome</keyword>